<evidence type="ECO:0000256" key="2">
    <source>
        <dbReference type="ARBA" id="ARBA00006377"/>
    </source>
</evidence>
<dbReference type="InterPro" id="IPR006952">
    <property type="entry name" value="PDE6_gamma"/>
</dbReference>
<sequence length="139" mass="14718">MNANPPAGSALVANAPTEVSATPKRGPPKFKQRQTRQFKSKPPKKGVKGFGDDIPGMEGLGTGFSEKSSYPQLTFSPFNWSGGFLIPGFGSTPSRPRLGFSPTARMLTLGNPLPKPTDSRSLLSLVRPSVLLPAFPAPP</sequence>
<evidence type="ECO:0000256" key="4">
    <source>
        <dbReference type="ARBA" id="ARBA00022535"/>
    </source>
</evidence>
<dbReference type="EC" id="3.1.4.35" evidence="3"/>
<evidence type="ECO:0000256" key="11">
    <source>
        <dbReference type="SAM" id="MobiDB-lite"/>
    </source>
</evidence>
<feature type="non-terminal residue" evidence="12">
    <location>
        <position position="139"/>
    </location>
</feature>
<feature type="non-terminal residue" evidence="12">
    <location>
        <position position="1"/>
    </location>
</feature>
<evidence type="ECO:0000313" key="12">
    <source>
        <dbReference type="EMBL" id="KAG2464319.1"/>
    </source>
</evidence>
<evidence type="ECO:0000256" key="6">
    <source>
        <dbReference type="ARBA" id="ARBA00022801"/>
    </source>
</evidence>
<comment type="caution">
    <text evidence="12">The sequence shown here is derived from an EMBL/GenBank/DDBJ whole genome shotgun (WGS) entry which is preliminary data.</text>
</comment>
<dbReference type="GO" id="GO:0047555">
    <property type="term" value="F:3',5'-cyclic-GMP phosphodiesterase activity"/>
    <property type="evidence" value="ECO:0007669"/>
    <property type="project" value="UniProtKB-EC"/>
</dbReference>
<dbReference type="GO" id="GO:0045745">
    <property type="term" value="P:positive regulation of G protein-coupled receptor signaling pathway"/>
    <property type="evidence" value="ECO:0007669"/>
    <property type="project" value="TreeGrafter"/>
</dbReference>
<dbReference type="GO" id="GO:0042622">
    <property type="term" value="C:photoreceptor outer segment membrane"/>
    <property type="evidence" value="ECO:0007669"/>
    <property type="project" value="TreeGrafter"/>
</dbReference>
<protein>
    <recommendedName>
        <fullName evidence="10">Retinal cone rhodopsin-sensitive cGMP 3',5'-cyclic phosphodiesterase subunit gamma</fullName>
        <ecNumber evidence="3">3.1.4.35</ecNumber>
    </recommendedName>
</protein>
<dbReference type="AlphaFoldDB" id="A0A8X7XBH6"/>
<feature type="compositionally biased region" description="Basic residues" evidence="11">
    <location>
        <begin position="26"/>
        <end position="47"/>
    </location>
</feature>
<dbReference type="InterPro" id="IPR037030">
    <property type="entry name" value="PDE6_gamma_sf"/>
</dbReference>
<comment type="function">
    <text evidence="8">Participates in processes of transmission and amplification of the visual signal. cGMP-PDEs are the effector molecules in G-protein-mediated phototransduction in vertebrate rods and cones.</text>
</comment>
<reference evidence="12 13" key="1">
    <citation type="journal article" date="2021" name="Cell">
        <title>Tracing the genetic footprints of vertebrate landing in non-teleost ray-finned fishes.</title>
        <authorList>
            <person name="Bi X."/>
            <person name="Wang K."/>
            <person name="Yang L."/>
            <person name="Pan H."/>
            <person name="Jiang H."/>
            <person name="Wei Q."/>
            <person name="Fang M."/>
            <person name="Yu H."/>
            <person name="Zhu C."/>
            <person name="Cai Y."/>
            <person name="He Y."/>
            <person name="Gan X."/>
            <person name="Zeng H."/>
            <person name="Yu D."/>
            <person name="Zhu Y."/>
            <person name="Jiang H."/>
            <person name="Qiu Q."/>
            <person name="Yang H."/>
            <person name="Zhang Y.E."/>
            <person name="Wang W."/>
            <person name="Zhu M."/>
            <person name="He S."/>
            <person name="Zhang G."/>
        </authorList>
    </citation>
    <scope>NUCLEOTIDE SEQUENCE [LARGE SCALE GENOMIC DNA]</scope>
    <source>
        <strain evidence="12">Bchr_013</strain>
    </source>
</reference>
<keyword evidence="7" id="KW-0844">Vision</keyword>
<evidence type="ECO:0000256" key="5">
    <source>
        <dbReference type="ARBA" id="ARBA00022606"/>
    </source>
</evidence>
<gene>
    <name evidence="12" type="primary">Pde6g_0</name>
    <name evidence="12" type="ORF">GTO96_0002669</name>
</gene>
<name>A0A8X7XBH6_POLSE</name>
<keyword evidence="13" id="KW-1185">Reference proteome</keyword>
<dbReference type="Gene3D" id="4.10.1120.10">
    <property type="entry name" value="Retinal cGMP phosphodiesterase, gamma subunit"/>
    <property type="match status" value="1"/>
</dbReference>
<keyword evidence="6" id="KW-0378">Hydrolase</keyword>
<comment type="subunit">
    <text evidence="9">Tetramer composed of two catalytic chains (alpha and beta), and two inhibitory chains (gamma).</text>
</comment>
<comment type="catalytic activity">
    <reaction evidence="1">
        <text>3',5'-cyclic GMP + H2O = GMP + H(+)</text>
        <dbReference type="Rhea" id="RHEA:16957"/>
        <dbReference type="ChEBI" id="CHEBI:15377"/>
        <dbReference type="ChEBI" id="CHEBI:15378"/>
        <dbReference type="ChEBI" id="CHEBI:57746"/>
        <dbReference type="ChEBI" id="CHEBI:58115"/>
        <dbReference type="EC" id="3.1.4.35"/>
    </reaction>
</comment>
<keyword evidence="5" id="KW-0716">Sensory transduction</keyword>
<dbReference type="GO" id="GO:0030553">
    <property type="term" value="F:cGMP binding"/>
    <property type="evidence" value="ECO:0007669"/>
    <property type="project" value="InterPro"/>
</dbReference>
<dbReference type="GO" id="GO:0045742">
    <property type="term" value="P:positive regulation of epidermal growth factor receptor signaling pathway"/>
    <property type="evidence" value="ECO:0007669"/>
    <property type="project" value="TreeGrafter"/>
</dbReference>
<proteinExistence type="inferred from homology"/>
<evidence type="ECO:0000256" key="7">
    <source>
        <dbReference type="ARBA" id="ARBA00023305"/>
    </source>
</evidence>
<evidence type="ECO:0000256" key="1">
    <source>
        <dbReference type="ARBA" id="ARBA00000583"/>
    </source>
</evidence>
<keyword evidence="4" id="KW-0140">cGMP</keyword>
<dbReference type="PANTHER" id="PTHR12122:SF5">
    <property type="entry name" value="RETINAL CONE RHODOPSIN-SENSITIVE CGMP 3',5'-CYCLIC PHOSPHODIESTERASE SUBUNIT GAMMA"/>
    <property type="match status" value="1"/>
</dbReference>
<dbReference type="Proteomes" id="UP000886611">
    <property type="component" value="Unassembled WGS sequence"/>
</dbReference>
<evidence type="ECO:0000256" key="9">
    <source>
        <dbReference type="ARBA" id="ARBA00038660"/>
    </source>
</evidence>
<evidence type="ECO:0000313" key="13">
    <source>
        <dbReference type="Proteomes" id="UP000886611"/>
    </source>
</evidence>
<evidence type="ECO:0000256" key="3">
    <source>
        <dbReference type="ARBA" id="ARBA00012319"/>
    </source>
</evidence>
<dbReference type="GO" id="GO:0007601">
    <property type="term" value="P:visual perception"/>
    <property type="evidence" value="ECO:0007669"/>
    <property type="project" value="UniProtKB-KW"/>
</dbReference>
<evidence type="ECO:0000256" key="10">
    <source>
        <dbReference type="ARBA" id="ARBA00039178"/>
    </source>
</evidence>
<comment type="similarity">
    <text evidence="2">Belongs to the rod/cone cGMP-PDE gamma subunit family.</text>
</comment>
<dbReference type="PANTHER" id="PTHR12122">
    <property type="entry name" value="RETINAL CONE RHODOPSIN-SENSITIVE CGMP 3',5'-CYCLIC PHOSPHODIESTERASE GAMMA-SUBUNIT-RELATED"/>
    <property type="match status" value="1"/>
</dbReference>
<organism evidence="12 13">
    <name type="scientific">Polypterus senegalus</name>
    <name type="common">Senegal bichir</name>
    <dbReference type="NCBI Taxonomy" id="55291"/>
    <lineage>
        <taxon>Eukaryota</taxon>
        <taxon>Metazoa</taxon>
        <taxon>Chordata</taxon>
        <taxon>Craniata</taxon>
        <taxon>Vertebrata</taxon>
        <taxon>Euteleostomi</taxon>
        <taxon>Actinopterygii</taxon>
        <taxon>Polypteriformes</taxon>
        <taxon>Polypteridae</taxon>
        <taxon>Polypterus</taxon>
    </lineage>
</organism>
<dbReference type="EMBL" id="JAATIS010003638">
    <property type="protein sequence ID" value="KAG2464319.1"/>
    <property type="molecule type" value="Genomic_DNA"/>
</dbReference>
<accession>A0A8X7XBH6</accession>
<dbReference type="Pfam" id="PF04868">
    <property type="entry name" value="PDE6_gamma"/>
    <property type="match status" value="1"/>
</dbReference>
<evidence type="ECO:0000256" key="8">
    <source>
        <dbReference type="ARBA" id="ARBA00025377"/>
    </source>
</evidence>
<feature type="region of interest" description="Disordered" evidence="11">
    <location>
        <begin position="1"/>
        <end position="66"/>
    </location>
</feature>